<dbReference type="SUPFAM" id="SSF52540">
    <property type="entry name" value="P-loop containing nucleoside triphosphate hydrolases"/>
    <property type="match status" value="1"/>
</dbReference>
<dbReference type="InterPro" id="IPR056884">
    <property type="entry name" value="NPHP3-like_N"/>
</dbReference>
<dbReference type="PANTHER" id="PTHR46082">
    <property type="entry name" value="ATP/GTP-BINDING PROTEIN-RELATED"/>
    <property type="match status" value="1"/>
</dbReference>
<dbReference type="AlphaFoldDB" id="A0AAV9UG37"/>
<dbReference type="SUPFAM" id="SSF53167">
    <property type="entry name" value="Purine and uridine phosphorylases"/>
    <property type="match status" value="1"/>
</dbReference>
<feature type="domain" description="Nephrocystin 3-like N-terminal" evidence="2">
    <location>
        <begin position="371"/>
        <end position="541"/>
    </location>
</feature>
<keyword evidence="1" id="KW-0677">Repeat</keyword>
<dbReference type="InterPro" id="IPR027417">
    <property type="entry name" value="P-loop_NTPase"/>
</dbReference>
<dbReference type="Gene3D" id="3.40.50.1580">
    <property type="entry name" value="Nucleoside phosphorylase domain"/>
    <property type="match status" value="1"/>
</dbReference>
<gene>
    <name evidence="3" type="ORF">TWF730_001973</name>
</gene>
<dbReference type="Gene3D" id="3.40.50.300">
    <property type="entry name" value="P-loop containing nucleotide triphosphate hydrolases"/>
    <property type="match status" value="1"/>
</dbReference>
<organism evidence="3 4">
    <name type="scientific">Orbilia blumenaviensis</name>
    <dbReference type="NCBI Taxonomy" id="1796055"/>
    <lineage>
        <taxon>Eukaryota</taxon>
        <taxon>Fungi</taxon>
        <taxon>Dikarya</taxon>
        <taxon>Ascomycota</taxon>
        <taxon>Pezizomycotina</taxon>
        <taxon>Orbiliomycetes</taxon>
        <taxon>Orbiliales</taxon>
        <taxon>Orbiliaceae</taxon>
        <taxon>Orbilia</taxon>
    </lineage>
</organism>
<dbReference type="InterPro" id="IPR053137">
    <property type="entry name" value="NLR-like"/>
</dbReference>
<evidence type="ECO:0000256" key="1">
    <source>
        <dbReference type="ARBA" id="ARBA00022737"/>
    </source>
</evidence>
<reference evidence="3 4" key="1">
    <citation type="submission" date="2019-10" db="EMBL/GenBank/DDBJ databases">
        <authorList>
            <person name="Palmer J.M."/>
        </authorList>
    </citation>
    <scope>NUCLEOTIDE SEQUENCE [LARGE SCALE GENOMIC DNA]</scope>
    <source>
        <strain evidence="3 4">TWF730</strain>
    </source>
</reference>
<protein>
    <recommendedName>
        <fullName evidence="2">Nephrocystin 3-like N-terminal domain-containing protein</fullName>
    </recommendedName>
</protein>
<evidence type="ECO:0000313" key="3">
    <source>
        <dbReference type="EMBL" id="KAK6340207.1"/>
    </source>
</evidence>
<dbReference type="GO" id="GO:0003824">
    <property type="term" value="F:catalytic activity"/>
    <property type="evidence" value="ECO:0007669"/>
    <property type="project" value="InterPro"/>
</dbReference>
<dbReference type="InterPro" id="IPR035994">
    <property type="entry name" value="Nucleoside_phosphorylase_sf"/>
</dbReference>
<keyword evidence="4" id="KW-1185">Reference proteome</keyword>
<accession>A0AAV9UG37</accession>
<name>A0AAV9UG37_9PEZI</name>
<evidence type="ECO:0000313" key="4">
    <source>
        <dbReference type="Proteomes" id="UP001373714"/>
    </source>
</evidence>
<comment type="caution">
    <text evidence="3">The sequence shown here is derived from an EMBL/GenBank/DDBJ whole genome shotgun (WGS) entry which is preliminary data.</text>
</comment>
<proteinExistence type="predicted"/>
<dbReference type="Pfam" id="PF24883">
    <property type="entry name" value="NPHP3_N"/>
    <property type="match status" value="1"/>
</dbReference>
<dbReference type="GO" id="GO:0009116">
    <property type="term" value="P:nucleoside metabolic process"/>
    <property type="evidence" value="ECO:0007669"/>
    <property type="project" value="InterPro"/>
</dbReference>
<dbReference type="EMBL" id="JAVHNS010000011">
    <property type="protein sequence ID" value="KAK6340207.1"/>
    <property type="molecule type" value="Genomic_DNA"/>
</dbReference>
<dbReference type="Proteomes" id="UP001373714">
    <property type="component" value="Unassembled WGS sequence"/>
</dbReference>
<dbReference type="PANTHER" id="PTHR46082:SF11">
    <property type="entry name" value="AAA+ ATPASE DOMAIN-CONTAINING PROTEIN-RELATED"/>
    <property type="match status" value="1"/>
</dbReference>
<sequence length="611" mass="67669">MPSYSRLTREDFSIGWVCALDIELAAALAVLDEQEAESPFGRREGDPNIYHFGRIKDHRIVIACLPAGCIGTTSASVVATHMLQSFPRIRDGFGLMVGIGGGAPNLDKGRDIRLGDIVVSQPNGSCPGVVQYDFGKAMENGEFLQIGSLNSPPNILLCALSSLKVEKPVDLGIGIRNKAREIQTKDHRFKYPNGNDTLFEGGYHHIPKKASKLGGSSSSSSASGNSDNCDLCDLTRTVQRPNRDYDFPHIYYGTIASANCVMKDGVKRDIISAQTGALCFEMEAAGLMNDFPCLVIRGVCDYSDGHKNKSWQPYAALVAALFARQLLCVIPKVTNTECLLGRSAVGPILQWLAADSPQEEYDTMISDTVEGTCKWILEKEEYKSWKELGNREAQCLWIYGKDGMGKSVLAANIVKDLKESTFVPCAFYFSIRENLVKRDPLSILRSWLSQLATANSRAFEALRTMREGNEERTITEPELWRLFKSCVQLVGPCFLMVDGYDETSNDIPPRRAQVVGAREMLLRKVIKCIKGTQVHLVISSRDEVDIRREIVEFTSNISVPTAAIEVSPDETSHDLLLFCRLVVDDLLRSSTSETKEKIIECLALRSEEWGP</sequence>
<evidence type="ECO:0000259" key="2">
    <source>
        <dbReference type="Pfam" id="PF24883"/>
    </source>
</evidence>